<reference evidence="13" key="2">
    <citation type="journal article" date="2023" name="Commun. Biol.">
        <title>Intrasexual cuticular hydrocarbon dimorphism in a wasp sheds light on hydrocarbon biosynthesis genes in Hymenoptera.</title>
        <authorList>
            <person name="Moris V.C."/>
            <person name="Podsiadlowski L."/>
            <person name="Martin S."/>
            <person name="Oeyen J.P."/>
            <person name="Donath A."/>
            <person name="Petersen M."/>
            <person name="Wilbrandt J."/>
            <person name="Misof B."/>
            <person name="Liedtke D."/>
            <person name="Thamm M."/>
            <person name="Scheiner R."/>
            <person name="Schmitt T."/>
            <person name="Niehuis O."/>
        </authorList>
    </citation>
    <scope>NUCLEOTIDE SEQUENCE</scope>
    <source>
        <strain evidence="13">GBR_01_08_01A</strain>
    </source>
</reference>
<reference evidence="13" key="1">
    <citation type="submission" date="2021-08" db="EMBL/GenBank/DDBJ databases">
        <authorList>
            <person name="Misof B."/>
            <person name="Oliver O."/>
            <person name="Podsiadlowski L."/>
            <person name="Donath A."/>
            <person name="Peters R."/>
            <person name="Mayer C."/>
            <person name="Rust J."/>
            <person name="Gunkel S."/>
            <person name="Lesny P."/>
            <person name="Martin S."/>
            <person name="Oeyen J.P."/>
            <person name="Petersen M."/>
            <person name="Panagiotis P."/>
            <person name="Wilbrandt J."/>
            <person name="Tanja T."/>
        </authorList>
    </citation>
    <scope>NUCLEOTIDE SEQUENCE</scope>
    <source>
        <strain evidence="13">GBR_01_08_01A</strain>
        <tissue evidence="13">Thorax + abdomen</tissue>
    </source>
</reference>
<dbReference type="AlphaFoldDB" id="A0AAD9RU29"/>
<evidence type="ECO:0000256" key="7">
    <source>
        <dbReference type="ARBA" id="ARBA00022982"/>
    </source>
</evidence>
<evidence type="ECO:0000256" key="9">
    <source>
        <dbReference type="ARBA" id="ARBA00023128"/>
    </source>
</evidence>
<comment type="similarity">
    <text evidence="2 11">Belongs to the complex I NDUFC2 subunit family.</text>
</comment>
<keyword evidence="14" id="KW-1185">Reference proteome</keyword>
<keyword evidence="10 11" id="KW-0472">Membrane</keyword>
<evidence type="ECO:0000256" key="2">
    <source>
        <dbReference type="ARBA" id="ARBA00008674"/>
    </source>
</evidence>
<protein>
    <recommendedName>
        <fullName evidence="11">NADH dehydrogenase [ubiquinone] 1 subunit C2</fullName>
    </recommendedName>
</protein>
<dbReference type="EMBL" id="JAIFRP010000021">
    <property type="protein sequence ID" value="KAK2585969.1"/>
    <property type="molecule type" value="Genomic_DNA"/>
</dbReference>
<dbReference type="GO" id="GO:0005743">
    <property type="term" value="C:mitochondrial inner membrane"/>
    <property type="evidence" value="ECO:0007669"/>
    <property type="project" value="UniProtKB-SubCell"/>
</dbReference>
<evidence type="ECO:0000313" key="13">
    <source>
        <dbReference type="EMBL" id="KAK2585969.1"/>
    </source>
</evidence>
<evidence type="ECO:0000256" key="5">
    <source>
        <dbReference type="ARBA" id="ARBA00022692"/>
    </source>
</evidence>
<evidence type="ECO:0000256" key="12">
    <source>
        <dbReference type="SAM" id="Phobius"/>
    </source>
</evidence>
<evidence type="ECO:0000256" key="10">
    <source>
        <dbReference type="ARBA" id="ARBA00023136"/>
    </source>
</evidence>
<dbReference type="GO" id="GO:0006120">
    <property type="term" value="P:mitochondrial electron transport, NADH to ubiquinone"/>
    <property type="evidence" value="ECO:0007669"/>
    <property type="project" value="InterPro"/>
</dbReference>
<keyword evidence="5 12" id="KW-0812">Transmembrane</keyword>
<dbReference type="Proteomes" id="UP001258017">
    <property type="component" value="Unassembled WGS sequence"/>
</dbReference>
<dbReference type="PANTHER" id="PTHR13099:SF0">
    <property type="entry name" value="NADH DEHYDROGENASE [UBIQUINONE] 1 SUBUNIT C2-RELATED"/>
    <property type="match status" value="1"/>
</dbReference>
<comment type="function">
    <text evidence="11">Accessory subunit of the mitochondrial membrane respiratory chain NADH dehydrogenase (Complex I), that is believed not to be involved in catalysis. Complex I functions in the transfer of electrons from NADH to the respiratory chain. The immediate electron acceptor for the enzyme is believed to be ubiquinone.</text>
</comment>
<dbReference type="Pfam" id="PF06374">
    <property type="entry name" value="NDUF_C2"/>
    <property type="match status" value="1"/>
</dbReference>
<evidence type="ECO:0000256" key="8">
    <source>
        <dbReference type="ARBA" id="ARBA00022989"/>
    </source>
</evidence>
<keyword evidence="6 11" id="KW-0999">Mitochondrion inner membrane</keyword>
<keyword evidence="3 11" id="KW-0813">Transport</keyword>
<keyword evidence="4 11" id="KW-0679">Respiratory chain</keyword>
<name>A0AAD9RU29_9HYME</name>
<evidence type="ECO:0000256" key="6">
    <source>
        <dbReference type="ARBA" id="ARBA00022792"/>
    </source>
</evidence>
<gene>
    <name evidence="13" type="ORF">KPH14_010546</name>
</gene>
<dbReference type="PIRSF" id="PIRSF017834">
    <property type="entry name" value="NADH-UbQ_OxRdtase_b14.5b"/>
    <property type="match status" value="1"/>
</dbReference>
<dbReference type="InterPro" id="IPR009423">
    <property type="entry name" value="NDUC2"/>
</dbReference>
<organism evidence="13 14">
    <name type="scientific">Odynerus spinipes</name>
    <dbReference type="NCBI Taxonomy" id="1348599"/>
    <lineage>
        <taxon>Eukaryota</taxon>
        <taxon>Metazoa</taxon>
        <taxon>Ecdysozoa</taxon>
        <taxon>Arthropoda</taxon>
        <taxon>Hexapoda</taxon>
        <taxon>Insecta</taxon>
        <taxon>Pterygota</taxon>
        <taxon>Neoptera</taxon>
        <taxon>Endopterygota</taxon>
        <taxon>Hymenoptera</taxon>
        <taxon>Apocrita</taxon>
        <taxon>Aculeata</taxon>
        <taxon>Vespoidea</taxon>
        <taxon>Vespidae</taxon>
        <taxon>Eumeninae</taxon>
        <taxon>Odynerus</taxon>
    </lineage>
</organism>
<comment type="subcellular location">
    <subcellularLocation>
        <location evidence="1">Mitochondrion inner membrane</location>
        <topology evidence="1">Single-pass membrane protein</topology>
        <orientation evidence="1">Matrix side</orientation>
    </subcellularLocation>
</comment>
<evidence type="ECO:0000256" key="1">
    <source>
        <dbReference type="ARBA" id="ARBA00004298"/>
    </source>
</evidence>
<evidence type="ECO:0000256" key="3">
    <source>
        <dbReference type="ARBA" id="ARBA00022448"/>
    </source>
</evidence>
<proteinExistence type="inferred from homology"/>
<keyword evidence="8 12" id="KW-1133">Transmembrane helix</keyword>
<keyword evidence="9 11" id="KW-0496">Mitochondrion</keyword>
<evidence type="ECO:0000256" key="4">
    <source>
        <dbReference type="ARBA" id="ARBA00022660"/>
    </source>
</evidence>
<sequence>MAENPDIQWALDILTPDPDYKPSQLVEYGLIVGTPLSLFVASCWRNKSLRRPMLAGIHVHIISSLLGFVGAYSCKEVYENHFARRDQMLRHYVTLHPEDFPPPERKKWSEVFDPWYPIR</sequence>
<evidence type="ECO:0000256" key="11">
    <source>
        <dbReference type="PIRNR" id="PIRNR017834"/>
    </source>
</evidence>
<comment type="caution">
    <text evidence="13">The sequence shown here is derived from an EMBL/GenBank/DDBJ whole genome shotgun (WGS) entry which is preliminary data.</text>
</comment>
<dbReference type="PANTHER" id="PTHR13099">
    <property type="entry name" value="NADH-UBIQUINONE OXIDOREDUCTASE SUBUNIT B14.5B"/>
    <property type="match status" value="1"/>
</dbReference>
<feature type="transmembrane region" description="Helical" evidence="12">
    <location>
        <begin position="25"/>
        <end position="44"/>
    </location>
</feature>
<accession>A0AAD9RU29</accession>
<evidence type="ECO:0000313" key="14">
    <source>
        <dbReference type="Proteomes" id="UP001258017"/>
    </source>
</evidence>
<keyword evidence="7 11" id="KW-0249">Electron transport</keyword>